<proteinExistence type="predicted"/>
<protein>
    <submittedName>
        <fullName evidence="1">Uncharacterized protein</fullName>
    </submittedName>
</protein>
<dbReference type="Proteomes" id="UP000177445">
    <property type="component" value="Chromosome"/>
</dbReference>
<dbReference type="KEGG" id="msq:BKP64_10850"/>
<sequence length="120" mass="12973">MRWPDSNRQNAITSGIQCHTLDFAFAFAFSPDQIRHALRATYRIGEDSADAGAAARVILGQRDRILPDAACLSRLSARSTGAVVGYLCLALLAFYRRDPVPGCNVGTLAIFCLASFTGCF</sequence>
<evidence type="ECO:0000313" key="1">
    <source>
        <dbReference type="EMBL" id="AOY88626.1"/>
    </source>
</evidence>
<evidence type="ECO:0000313" key="2">
    <source>
        <dbReference type="Proteomes" id="UP000177445"/>
    </source>
</evidence>
<accession>A0A1D9GLV9</accession>
<organism evidence="1 2">
    <name type="scientific">Marinobacter salinus</name>
    <dbReference type="NCBI Taxonomy" id="1874317"/>
    <lineage>
        <taxon>Bacteria</taxon>
        <taxon>Pseudomonadati</taxon>
        <taxon>Pseudomonadota</taxon>
        <taxon>Gammaproteobacteria</taxon>
        <taxon>Pseudomonadales</taxon>
        <taxon>Marinobacteraceae</taxon>
        <taxon>Marinobacter</taxon>
    </lineage>
</organism>
<reference evidence="1 2" key="1">
    <citation type="submission" date="2016-10" db="EMBL/GenBank/DDBJ databases">
        <title>Marinobacter salinus sp. nov., a moderately halophilic bacterium isolated from a tidal flat environment.</title>
        <authorList>
            <person name="Park S.-J."/>
        </authorList>
    </citation>
    <scope>NUCLEOTIDE SEQUENCE [LARGE SCALE GENOMIC DNA]</scope>
    <source>
        <strain evidence="1 2">Hb8</strain>
    </source>
</reference>
<keyword evidence="2" id="KW-1185">Reference proteome</keyword>
<dbReference type="AlphaFoldDB" id="A0A1D9GLV9"/>
<gene>
    <name evidence="1" type="ORF">BKP64_10850</name>
</gene>
<name>A0A1D9GLV9_9GAMM</name>
<dbReference type="EMBL" id="CP017715">
    <property type="protein sequence ID" value="AOY88626.1"/>
    <property type="molecule type" value="Genomic_DNA"/>
</dbReference>